<reference evidence="2" key="1">
    <citation type="submission" date="2018-02" db="EMBL/GenBank/DDBJ databases">
        <title>Rhizophora mucronata_Transcriptome.</title>
        <authorList>
            <person name="Meera S.P."/>
            <person name="Sreeshan A."/>
            <person name="Augustine A."/>
        </authorList>
    </citation>
    <scope>NUCLEOTIDE SEQUENCE</scope>
    <source>
        <tissue evidence="2">Leaf</tissue>
    </source>
</reference>
<proteinExistence type="predicted"/>
<organism evidence="2">
    <name type="scientific">Rhizophora mucronata</name>
    <name type="common">Asiatic mangrove</name>
    <dbReference type="NCBI Taxonomy" id="61149"/>
    <lineage>
        <taxon>Eukaryota</taxon>
        <taxon>Viridiplantae</taxon>
        <taxon>Streptophyta</taxon>
        <taxon>Embryophyta</taxon>
        <taxon>Tracheophyta</taxon>
        <taxon>Spermatophyta</taxon>
        <taxon>Magnoliopsida</taxon>
        <taxon>eudicotyledons</taxon>
        <taxon>Gunneridae</taxon>
        <taxon>Pentapetalae</taxon>
        <taxon>rosids</taxon>
        <taxon>fabids</taxon>
        <taxon>Malpighiales</taxon>
        <taxon>Rhizophoraceae</taxon>
        <taxon>Rhizophora</taxon>
    </lineage>
</organism>
<dbReference type="AlphaFoldDB" id="A0A2P2NCP7"/>
<dbReference type="EMBL" id="GGEC01059718">
    <property type="protein sequence ID" value="MBX40202.1"/>
    <property type="molecule type" value="Transcribed_RNA"/>
</dbReference>
<feature type="region of interest" description="Disordered" evidence="1">
    <location>
        <begin position="24"/>
        <end position="46"/>
    </location>
</feature>
<sequence>MKPGHKYNQIAQISISLLVPKMQTSLKPQSKKKQKTQEVNSMQPFL</sequence>
<protein>
    <submittedName>
        <fullName evidence="2">Uncharacterized protein</fullName>
    </submittedName>
</protein>
<evidence type="ECO:0000256" key="1">
    <source>
        <dbReference type="SAM" id="MobiDB-lite"/>
    </source>
</evidence>
<name>A0A2P2NCP7_RHIMU</name>
<feature type="compositionally biased region" description="Polar residues" evidence="1">
    <location>
        <begin position="37"/>
        <end position="46"/>
    </location>
</feature>
<evidence type="ECO:0000313" key="2">
    <source>
        <dbReference type="EMBL" id="MBX40202.1"/>
    </source>
</evidence>
<accession>A0A2P2NCP7</accession>